<evidence type="ECO:0000256" key="2">
    <source>
        <dbReference type="SAM" id="Phobius"/>
    </source>
</evidence>
<dbReference type="EMBL" id="CP099837">
    <property type="protein sequence ID" value="USY20657.1"/>
    <property type="molecule type" value="Genomic_DNA"/>
</dbReference>
<keyword evidence="2" id="KW-1133">Transmembrane helix</keyword>
<accession>A0ABY5D8J1</accession>
<protein>
    <recommendedName>
        <fullName evidence="5">Secreted protein</fullName>
    </recommendedName>
</protein>
<feature type="compositionally biased region" description="Basic and acidic residues" evidence="1">
    <location>
        <begin position="258"/>
        <end position="271"/>
    </location>
</feature>
<name>A0ABY5D8J1_9ACTN</name>
<dbReference type="RefSeq" id="WP_254419693.1">
    <property type="nucleotide sequence ID" value="NZ_BAAAJB010000017.1"/>
</dbReference>
<organism evidence="3 4">
    <name type="scientific">Nocardiopsis exhalans</name>
    <dbReference type="NCBI Taxonomy" id="163604"/>
    <lineage>
        <taxon>Bacteria</taxon>
        <taxon>Bacillati</taxon>
        <taxon>Actinomycetota</taxon>
        <taxon>Actinomycetes</taxon>
        <taxon>Streptosporangiales</taxon>
        <taxon>Nocardiopsidaceae</taxon>
        <taxon>Nocardiopsis</taxon>
    </lineage>
</organism>
<dbReference type="Proteomes" id="UP001055940">
    <property type="component" value="Chromosome"/>
</dbReference>
<feature type="transmembrane region" description="Helical" evidence="2">
    <location>
        <begin position="16"/>
        <end position="34"/>
    </location>
</feature>
<keyword evidence="2" id="KW-0472">Membrane</keyword>
<reference evidence="3" key="1">
    <citation type="submission" date="2022-06" db="EMBL/GenBank/DDBJ databases">
        <authorList>
            <person name="Ping M."/>
        </authorList>
    </citation>
    <scope>NUCLEOTIDE SEQUENCE</scope>
    <source>
        <strain evidence="3">JCM11759T</strain>
    </source>
</reference>
<sequence>MPAEPLPPRHSRWMRWGASALGSIGFGAGAVAVFVSDNGLGTVALIIVGAVLLLFPFFEHRIQGVEVGGTKLLLRAEEHQRRADAAELRGDLVTASKERVKSQELLATLAEEYRWTRRLMEPGAERARKMEDFMQRARRATSRRPLTAEEVREWLRSADTETRVVGLAAMQERPDLRDLGALSEVFDTAANAFEQAHSMDVLTEMVPTLTSNERETLRQLVLRHRASTFGPSTNRWSMSERLLTAIDDQTRSADQTEPADKDRPLDATAEK</sequence>
<feature type="transmembrane region" description="Helical" evidence="2">
    <location>
        <begin position="40"/>
        <end position="58"/>
    </location>
</feature>
<feature type="region of interest" description="Disordered" evidence="1">
    <location>
        <begin position="247"/>
        <end position="271"/>
    </location>
</feature>
<evidence type="ECO:0008006" key="5">
    <source>
        <dbReference type="Google" id="ProtNLM"/>
    </source>
</evidence>
<keyword evidence="2" id="KW-0812">Transmembrane</keyword>
<evidence type="ECO:0000256" key="1">
    <source>
        <dbReference type="SAM" id="MobiDB-lite"/>
    </source>
</evidence>
<evidence type="ECO:0000313" key="3">
    <source>
        <dbReference type="EMBL" id="USY20657.1"/>
    </source>
</evidence>
<keyword evidence="4" id="KW-1185">Reference proteome</keyword>
<proteinExistence type="predicted"/>
<evidence type="ECO:0000313" key="4">
    <source>
        <dbReference type="Proteomes" id="UP001055940"/>
    </source>
</evidence>
<gene>
    <name evidence="3" type="ORF">NE857_03100</name>
</gene>